<accession>A0ABW1AWA8</accession>
<feature type="compositionally biased region" description="Low complexity" evidence="1">
    <location>
        <begin position="776"/>
        <end position="785"/>
    </location>
</feature>
<proteinExistence type="predicted"/>
<feature type="non-terminal residue" evidence="2">
    <location>
        <position position="1"/>
    </location>
</feature>
<feature type="compositionally biased region" description="Low complexity" evidence="1">
    <location>
        <begin position="443"/>
        <end position="469"/>
    </location>
</feature>
<feature type="compositionally biased region" description="Acidic residues" evidence="1">
    <location>
        <begin position="786"/>
        <end position="803"/>
    </location>
</feature>
<feature type="region of interest" description="Disordered" evidence="1">
    <location>
        <begin position="551"/>
        <end position="615"/>
    </location>
</feature>
<keyword evidence="3" id="KW-1185">Reference proteome</keyword>
<dbReference type="Proteomes" id="UP001595974">
    <property type="component" value="Unassembled WGS sequence"/>
</dbReference>
<reference evidence="3" key="1">
    <citation type="journal article" date="2019" name="Int. J. Syst. Evol. Microbiol.">
        <title>The Global Catalogue of Microorganisms (GCM) 10K type strain sequencing project: providing services to taxonomists for standard genome sequencing and annotation.</title>
        <authorList>
            <consortium name="The Broad Institute Genomics Platform"/>
            <consortium name="The Broad Institute Genome Sequencing Center for Infectious Disease"/>
            <person name="Wu L."/>
            <person name="Ma J."/>
        </authorList>
    </citation>
    <scope>NUCLEOTIDE SEQUENCE [LARGE SCALE GENOMIC DNA]</scope>
    <source>
        <strain evidence="3">SHR3</strain>
    </source>
</reference>
<evidence type="ECO:0000313" key="2">
    <source>
        <dbReference type="EMBL" id="MFC5771555.1"/>
    </source>
</evidence>
<gene>
    <name evidence="2" type="ORF">ACFPTN_19435</name>
</gene>
<organism evidence="2 3">
    <name type="scientific">Thauera sinica</name>
    <dbReference type="NCBI Taxonomy" id="2665146"/>
    <lineage>
        <taxon>Bacteria</taxon>
        <taxon>Pseudomonadati</taxon>
        <taxon>Pseudomonadota</taxon>
        <taxon>Betaproteobacteria</taxon>
        <taxon>Rhodocyclales</taxon>
        <taxon>Zoogloeaceae</taxon>
        <taxon>Thauera</taxon>
    </lineage>
</organism>
<evidence type="ECO:0000256" key="1">
    <source>
        <dbReference type="SAM" id="MobiDB-lite"/>
    </source>
</evidence>
<feature type="region of interest" description="Disordered" evidence="1">
    <location>
        <begin position="776"/>
        <end position="832"/>
    </location>
</feature>
<dbReference type="EMBL" id="JBHSOG010000096">
    <property type="protein sequence ID" value="MFC5771555.1"/>
    <property type="molecule type" value="Genomic_DNA"/>
</dbReference>
<dbReference type="RefSeq" id="WP_385961819.1">
    <property type="nucleotide sequence ID" value="NZ_JBHSOG010000096.1"/>
</dbReference>
<name>A0ABW1AWA8_9RHOO</name>
<feature type="compositionally biased region" description="Low complexity" evidence="1">
    <location>
        <begin position="804"/>
        <end position="817"/>
    </location>
</feature>
<feature type="compositionally biased region" description="Basic and acidic residues" evidence="1">
    <location>
        <begin position="606"/>
        <end position="615"/>
    </location>
</feature>
<sequence length="832" mass="87970">RGGAMRALGWARGTAPVRWANRLGGGAEEWARRRLRGVATADSAVGRFYNRRLRGIHERNVMVARAIGDPVERAYQLRLGRELIDELDALRQANPGWSARQLDDALRTRFGRERMGHAGVGTSRGGNIQFVRDDAEFLRTVRETEFAEIQLVRDRLPPGATPRELADAVNASPFIKGRWTEEELRAFTQLHPARGPGGGLALRDAAGEALAVSKTGHHTLPASMAPQISRDPRFIQIVNDSRSYRGFIDDAYPGLAHVPEVRGYRVPGARPGRTRQALNRREVIEDMLDRGQVPGYTRADIDYFMGRGLADDLVADGSSGVWRNRRAAGRRMFFNPHLGIGHGWDWQNELARQIFDMNSRLGIGLRRELGSQLLVPAIKRSGRLAAGTPDAQAGGEGAPEPRATALIDAAIGARTLTRRGPSPAPQLAALLPPLAADEGAMASLPLPGGEIGPPAGAAAPDSGIALPPSGGSGAEEGAADGEALEPPPAPVPYSPQALVSIRGQRNAVAEAMEVVTDFIADAGSAERHNRGARDAAADLKARNAEQGAVAGAERATVAGEQDKLGQAGGAQQDMAAENARASGEAGRGQGEAQSVQAEGGNVSVEPKPEEPRKRSWLERAWDATAGALWDNLIAPAVRAVRRKVNQVMQSINEFIMDMINQALGLDEIEAELNGGGEDIAQRGASLQETDAGLQQTQDVAAAEAERNQQSMDQADVNVADAQTDRADAQALLAALQAHDQMLVAEEVQGQAWIVDFGARYQPFFAAEAAAGEAGPMAAGESAAAEAGEEEVAGGEEAAEEGAGEDALALAGMVEPAGEAPPPEEAADEATLA</sequence>
<evidence type="ECO:0000313" key="3">
    <source>
        <dbReference type="Proteomes" id="UP001595974"/>
    </source>
</evidence>
<protein>
    <submittedName>
        <fullName evidence="2">Uncharacterized protein</fullName>
    </submittedName>
</protein>
<comment type="caution">
    <text evidence="2">The sequence shown here is derived from an EMBL/GenBank/DDBJ whole genome shotgun (WGS) entry which is preliminary data.</text>
</comment>
<feature type="region of interest" description="Disordered" evidence="1">
    <location>
        <begin position="441"/>
        <end position="491"/>
    </location>
</feature>